<evidence type="ECO:0000313" key="8">
    <source>
        <dbReference type="Proteomes" id="UP000045706"/>
    </source>
</evidence>
<dbReference type="FunFam" id="1.10.20.10:FF:000023">
    <property type="entry name" value="transcription initiation protein SPT3 homolog"/>
    <property type="match status" value="1"/>
</dbReference>
<keyword evidence="2" id="KW-0805">Transcription regulation</keyword>
<dbReference type="GO" id="GO:0006357">
    <property type="term" value="P:regulation of transcription by RNA polymerase II"/>
    <property type="evidence" value="ECO:0007669"/>
    <property type="project" value="UniProtKB-ARBA"/>
</dbReference>
<dbReference type="InterPro" id="IPR003195">
    <property type="entry name" value="TFIID_TAF13"/>
</dbReference>
<organism evidence="7 8">
    <name type="scientific">Verticillium longisporum</name>
    <name type="common">Verticillium dahliae var. longisporum</name>
    <dbReference type="NCBI Taxonomy" id="100787"/>
    <lineage>
        <taxon>Eukaryota</taxon>
        <taxon>Fungi</taxon>
        <taxon>Dikarya</taxon>
        <taxon>Ascomycota</taxon>
        <taxon>Pezizomycotina</taxon>
        <taxon>Sordariomycetes</taxon>
        <taxon>Hypocreomycetidae</taxon>
        <taxon>Glomerellales</taxon>
        <taxon>Plectosphaerellaceae</taxon>
        <taxon>Verticillium</taxon>
    </lineage>
</organism>
<accession>A0A0G4N691</accession>
<dbReference type="CDD" id="cd22926">
    <property type="entry name" value="HFD_SPT3"/>
    <property type="match status" value="1"/>
</dbReference>
<dbReference type="GO" id="GO:0003712">
    <property type="term" value="F:transcription coregulator activity"/>
    <property type="evidence" value="ECO:0007669"/>
    <property type="project" value="TreeGrafter"/>
</dbReference>
<comment type="subcellular location">
    <subcellularLocation>
        <location evidence="1">Nucleus</location>
    </subcellularLocation>
</comment>
<dbReference type="EMBL" id="CVQI01032614">
    <property type="protein sequence ID" value="CRK41864.1"/>
    <property type="molecule type" value="Genomic_DNA"/>
</dbReference>
<dbReference type="Pfam" id="PF02269">
    <property type="entry name" value="TFIID-18kDa"/>
    <property type="match status" value="1"/>
</dbReference>
<evidence type="ECO:0000256" key="5">
    <source>
        <dbReference type="ARBA" id="ARBA00023242"/>
    </source>
</evidence>
<evidence type="ECO:0000256" key="3">
    <source>
        <dbReference type="ARBA" id="ARBA00023159"/>
    </source>
</evidence>
<reference evidence="8" key="1">
    <citation type="submission" date="2015-05" db="EMBL/GenBank/DDBJ databases">
        <authorList>
            <person name="Fogelqvist Johan"/>
        </authorList>
    </citation>
    <scope>NUCLEOTIDE SEQUENCE [LARGE SCALE GENOMIC DNA]</scope>
</reference>
<evidence type="ECO:0008006" key="9">
    <source>
        <dbReference type="Google" id="ProtNLM"/>
    </source>
</evidence>
<evidence type="ECO:0000256" key="4">
    <source>
        <dbReference type="ARBA" id="ARBA00023163"/>
    </source>
</evidence>
<dbReference type="InterPro" id="IPR009072">
    <property type="entry name" value="Histone-fold"/>
</dbReference>
<sequence>MANSSPQFKQEIQQMMYIAGETQDTSDETTTLIESIIHGQVVHMLTTANDLALRRGVRLFTVADLIFQFRHD</sequence>
<name>A0A0G4N691_VERLO</name>
<evidence type="ECO:0000256" key="1">
    <source>
        <dbReference type="ARBA" id="ARBA00004123"/>
    </source>
</evidence>
<dbReference type="AlphaFoldDB" id="A0A0G4N691"/>
<evidence type="ECO:0000256" key="2">
    <source>
        <dbReference type="ARBA" id="ARBA00023015"/>
    </source>
</evidence>
<dbReference type="GO" id="GO:0006366">
    <property type="term" value="P:transcription by RNA polymerase II"/>
    <property type="evidence" value="ECO:0007669"/>
    <property type="project" value="InterPro"/>
</dbReference>
<comment type="similarity">
    <text evidence="6">Belongs to the SPT3 family.</text>
</comment>
<keyword evidence="3" id="KW-0010">Activator</keyword>
<evidence type="ECO:0000256" key="6">
    <source>
        <dbReference type="ARBA" id="ARBA00061274"/>
    </source>
</evidence>
<evidence type="ECO:0000313" key="7">
    <source>
        <dbReference type="EMBL" id="CRK41864.1"/>
    </source>
</evidence>
<dbReference type="GO" id="GO:0046982">
    <property type="term" value="F:protein heterodimerization activity"/>
    <property type="evidence" value="ECO:0007669"/>
    <property type="project" value="InterPro"/>
</dbReference>
<dbReference type="Gene3D" id="1.10.20.10">
    <property type="entry name" value="Histone, subunit A"/>
    <property type="match status" value="1"/>
</dbReference>
<keyword evidence="5" id="KW-0539">Nucleus</keyword>
<protein>
    <recommendedName>
        <fullName evidence="9">Transcription initiation factor TFIID subunit 12 domain-containing protein</fullName>
    </recommendedName>
</protein>
<dbReference type="PANTHER" id="PTHR11380:SF16">
    <property type="entry name" value="TRANSCRIPTION INITIATION PROTEIN SPT3 HOMOLOG"/>
    <property type="match status" value="1"/>
</dbReference>
<dbReference type="GO" id="GO:0005634">
    <property type="term" value="C:nucleus"/>
    <property type="evidence" value="ECO:0007669"/>
    <property type="project" value="UniProtKB-SubCell"/>
</dbReference>
<keyword evidence="4" id="KW-0804">Transcription</keyword>
<dbReference type="SUPFAM" id="SSF47113">
    <property type="entry name" value="Histone-fold"/>
    <property type="match status" value="1"/>
</dbReference>
<dbReference type="PANTHER" id="PTHR11380">
    <property type="entry name" value="TRANSCRIPTION INITIATION FACTOR TFIID/SUPT3-RELATED"/>
    <property type="match status" value="1"/>
</dbReference>
<feature type="non-terminal residue" evidence="7">
    <location>
        <position position="72"/>
    </location>
</feature>
<proteinExistence type="inferred from homology"/>
<dbReference type="GO" id="GO:0000124">
    <property type="term" value="C:SAGA complex"/>
    <property type="evidence" value="ECO:0007669"/>
    <property type="project" value="UniProtKB-ARBA"/>
</dbReference>
<dbReference type="Proteomes" id="UP000045706">
    <property type="component" value="Unassembled WGS sequence"/>
</dbReference>
<gene>
    <name evidence="7" type="ORF">BN1723_018903</name>
</gene>